<evidence type="ECO:0000313" key="9">
    <source>
        <dbReference type="Proteomes" id="UP000475117"/>
    </source>
</evidence>
<gene>
    <name evidence="8" type="ORF">G3M56_004500</name>
</gene>
<dbReference type="GO" id="GO:0000287">
    <property type="term" value="F:magnesium ion binding"/>
    <property type="evidence" value="ECO:0007669"/>
    <property type="project" value="InterPro"/>
</dbReference>
<keyword evidence="5" id="KW-0378">Hydrolase</keyword>
<dbReference type="SUPFAM" id="SSF142823">
    <property type="entry name" value="ComB-like"/>
    <property type="match status" value="1"/>
</dbReference>
<dbReference type="Gene3D" id="3.90.1560.10">
    <property type="entry name" value="ComB-like"/>
    <property type="match status" value="1"/>
</dbReference>
<dbReference type="GO" id="GO:0050545">
    <property type="term" value="F:sulfopyruvate decarboxylase activity"/>
    <property type="evidence" value="ECO:0007669"/>
    <property type="project" value="TreeGrafter"/>
</dbReference>
<dbReference type="AlphaFoldDB" id="A0A6B3LEL1"/>
<evidence type="ECO:0000256" key="2">
    <source>
        <dbReference type="ARBA" id="ARBA00009997"/>
    </source>
</evidence>
<dbReference type="InterPro" id="IPR036702">
    <property type="entry name" value="ComB-like_sf"/>
</dbReference>
<evidence type="ECO:0000256" key="3">
    <source>
        <dbReference type="ARBA" id="ARBA00012953"/>
    </source>
</evidence>
<evidence type="ECO:0000256" key="5">
    <source>
        <dbReference type="ARBA" id="ARBA00022801"/>
    </source>
</evidence>
<dbReference type="KEGG" id="soa:G3M56_004500"/>
<comment type="catalytic activity">
    <reaction evidence="7">
        <text>(2R)-O-phospho-3-sulfolactate + H2O = (2R)-3-sulfolactate + phosphate</text>
        <dbReference type="Rhea" id="RHEA:23416"/>
        <dbReference type="ChEBI" id="CHEBI:15377"/>
        <dbReference type="ChEBI" id="CHEBI:15597"/>
        <dbReference type="ChEBI" id="CHEBI:43474"/>
        <dbReference type="ChEBI" id="CHEBI:58738"/>
        <dbReference type="EC" id="3.1.3.71"/>
    </reaction>
</comment>
<evidence type="ECO:0000256" key="4">
    <source>
        <dbReference type="ARBA" id="ARBA00021948"/>
    </source>
</evidence>
<dbReference type="Pfam" id="PF04029">
    <property type="entry name" value="2-ph_phosp"/>
    <property type="match status" value="1"/>
</dbReference>
<dbReference type="GO" id="GO:0050532">
    <property type="term" value="F:2-phosphosulfolactate phosphatase activity"/>
    <property type="evidence" value="ECO:0007669"/>
    <property type="project" value="UniProtKB-EC"/>
</dbReference>
<accession>A0A6B3LEL1</accession>
<dbReference type="PANTHER" id="PTHR37311">
    <property type="entry name" value="2-PHOSPHOSULFOLACTATE PHOSPHATASE-RELATED"/>
    <property type="match status" value="1"/>
</dbReference>
<dbReference type="RefSeq" id="WP_164364565.1">
    <property type="nucleotide sequence ID" value="NZ_CP066776.1"/>
</dbReference>
<evidence type="ECO:0000256" key="7">
    <source>
        <dbReference type="ARBA" id="ARBA00033711"/>
    </source>
</evidence>
<keyword evidence="9" id="KW-1185">Reference proteome</keyword>
<dbReference type="EMBL" id="CP066776">
    <property type="protein sequence ID" value="QQL45850.1"/>
    <property type="molecule type" value="Genomic_DNA"/>
</dbReference>
<dbReference type="EC" id="3.1.3.71" evidence="3"/>
<reference evidence="8 9" key="1">
    <citation type="submission" date="2020-12" db="EMBL/GenBank/DDBJ databases">
        <title>Sulforoseuscoccus oceanibium gen. nov., sp. nov., a representative of the phylum Verrucomicrobia with special cytoplasmic membrane, and proposal of Sulforoseuscoccusaceae fam. nov.</title>
        <authorList>
            <person name="Xi F."/>
        </authorList>
    </citation>
    <scope>NUCLEOTIDE SEQUENCE [LARGE SCALE GENOMIC DNA]</scope>
    <source>
        <strain evidence="8 9">T37</strain>
    </source>
</reference>
<comment type="similarity">
    <text evidence="2">Belongs to the ComB family.</text>
</comment>
<protein>
    <recommendedName>
        <fullName evidence="4">Probable 2-phosphosulfolactate phosphatase</fullName>
        <ecNumber evidence="3">3.1.3.71</ecNumber>
    </recommendedName>
</protein>
<evidence type="ECO:0000256" key="1">
    <source>
        <dbReference type="ARBA" id="ARBA00001946"/>
    </source>
</evidence>
<dbReference type="PANTHER" id="PTHR37311:SF1">
    <property type="entry name" value="2-PHOSPHOSULFOLACTATE PHOSPHATASE-RELATED"/>
    <property type="match status" value="1"/>
</dbReference>
<sequence length="239" mass="25244">MNITILPGLAGAAKASGVVIVIDVFRAFTVAPMAIARGATNIHPIADVDDALALRDQLAPVESVLIGERHGKKLHGFDFGNSPTEIAAALLDGKSVIQTTHAGTRGLWAVAENGNAVDAILATSFANAEATVIAARKLGTDVTIVPLGWAGDAPTMEDSLCAQYLAARLTEPDLAPRWTADDVRSRLTDADSSARFFDPAQPWSPESDFVHCCNIDSHPTALRFDVQNDGQPARLVPLD</sequence>
<organism evidence="8 9">
    <name type="scientific">Sulfuriroseicoccus oceanibius</name>
    <dbReference type="NCBI Taxonomy" id="2707525"/>
    <lineage>
        <taxon>Bacteria</taxon>
        <taxon>Pseudomonadati</taxon>
        <taxon>Verrucomicrobiota</taxon>
        <taxon>Verrucomicrobiia</taxon>
        <taxon>Verrucomicrobiales</taxon>
        <taxon>Verrucomicrobiaceae</taxon>
        <taxon>Sulfuriroseicoccus</taxon>
    </lineage>
</organism>
<dbReference type="Proteomes" id="UP000475117">
    <property type="component" value="Chromosome"/>
</dbReference>
<name>A0A6B3LEL1_9BACT</name>
<evidence type="ECO:0000313" key="8">
    <source>
        <dbReference type="EMBL" id="QQL45850.1"/>
    </source>
</evidence>
<proteinExistence type="inferred from homology"/>
<dbReference type="InterPro" id="IPR005238">
    <property type="entry name" value="ComB-like"/>
</dbReference>
<comment type="cofactor">
    <cofactor evidence="1">
        <name>Mg(2+)</name>
        <dbReference type="ChEBI" id="CHEBI:18420"/>
    </cofactor>
</comment>
<evidence type="ECO:0000256" key="6">
    <source>
        <dbReference type="ARBA" id="ARBA00022842"/>
    </source>
</evidence>
<keyword evidence="6" id="KW-0460">Magnesium</keyword>